<accession>A0A165BC82</accession>
<evidence type="ECO:0000313" key="3">
    <source>
        <dbReference type="EMBL" id="KZT00719.1"/>
    </source>
</evidence>
<proteinExistence type="predicted"/>
<keyword evidence="1" id="KW-0704">Schiff base</keyword>
<dbReference type="AlphaFoldDB" id="A0A165BC82"/>
<keyword evidence="4" id="KW-1185">Reference proteome</keyword>
<dbReference type="SUPFAM" id="SSF51569">
    <property type="entry name" value="Aldolase"/>
    <property type="match status" value="1"/>
</dbReference>
<evidence type="ECO:0000256" key="2">
    <source>
        <dbReference type="SAM" id="MobiDB-lite"/>
    </source>
</evidence>
<evidence type="ECO:0000256" key="1">
    <source>
        <dbReference type="ARBA" id="ARBA00023270"/>
    </source>
</evidence>
<dbReference type="InterPro" id="IPR001585">
    <property type="entry name" value="TAL/FSA"/>
</dbReference>
<feature type="region of interest" description="Disordered" evidence="2">
    <location>
        <begin position="314"/>
        <end position="341"/>
    </location>
</feature>
<dbReference type="UniPathway" id="UPA00115">
    <property type="reaction ID" value="UER00414"/>
</dbReference>
<dbReference type="PANTHER" id="PTHR10683">
    <property type="entry name" value="TRANSALDOLASE"/>
    <property type="match status" value="1"/>
</dbReference>
<organism evidence="3 4">
    <name type="scientific">Laetiporus sulphureus 93-53</name>
    <dbReference type="NCBI Taxonomy" id="1314785"/>
    <lineage>
        <taxon>Eukaryota</taxon>
        <taxon>Fungi</taxon>
        <taxon>Dikarya</taxon>
        <taxon>Basidiomycota</taxon>
        <taxon>Agaricomycotina</taxon>
        <taxon>Agaricomycetes</taxon>
        <taxon>Polyporales</taxon>
        <taxon>Laetiporus</taxon>
    </lineage>
</organism>
<dbReference type="GO" id="GO:0006098">
    <property type="term" value="P:pentose-phosphate shunt"/>
    <property type="evidence" value="ECO:0007669"/>
    <property type="project" value="UniProtKB-UniPathway"/>
</dbReference>
<name>A0A165BC82_9APHY</name>
<reference evidence="3 4" key="1">
    <citation type="journal article" date="2016" name="Mol. Biol. Evol.">
        <title>Comparative Genomics of Early-Diverging Mushroom-Forming Fungi Provides Insights into the Origins of Lignocellulose Decay Capabilities.</title>
        <authorList>
            <person name="Nagy L.G."/>
            <person name="Riley R."/>
            <person name="Tritt A."/>
            <person name="Adam C."/>
            <person name="Daum C."/>
            <person name="Floudas D."/>
            <person name="Sun H."/>
            <person name="Yadav J.S."/>
            <person name="Pangilinan J."/>
            <person name="Larsson K.H."/>
            <person name="Matsuura K."/>
            <person name="Barry K."/>
            <person name="Labutti K."/>
            <person name="Kuo R."/>
            <person name="Ohm R.A."/>
            <person name="Bhattacharya S.S."/>
            <person name="Shirouzu T."/>
            <person name="Yoshinaga Y."/>
            <person name="Martin F.M."/>
            <person name="Grigoriev I.V."/>
            <person name="Hibbett D.S."/>
        </authorList>
    </citation>
    <scope>NUCLEOTIDE SEQUENCE [LARGE SCALE GENOMIC DNA]</scope>
    <source>
        <strain evidence="3 4">93-53</strain>
    </source>
</reference>
<dbReference type="InterPro" id="IPR013785">
    <property type="entry name" value="Aldolase_TIM"/>
</dbReference>
<dbReference type="Pfam" id="PF00923">
    <property type="entry name" value="TAL_FSA"/>
    <property type="match status" value="1"/>
</dbReference>
<dbReference type="Gene3D" id="3.20.20.70">
    <property type="entry name" value="Aldolase class I"/>
    <property type="match status" value="1"/>
</dbReference>
<dbReference type="EMBL" id="KV427679">
    <property type="protein sequence ID" value="KZT00719.1"/>
    <property type="molecule type" value="Genomic_DNA"/>
</dbReference>
<dbReference type="Proteomes" id="UP000076871">
    <property type="component" value="Unassembled WGS sequence"/>
</dbReference>
<sequence>MLDSNSGPHYTFVDPSWSDHCDVMVAQALRLLTIFEKRGADRDRVIISIPATDAGIQAARQLEQDHLVPTRLLLVSTASQAVTCVEAGVCSLNVSYEALAQTCASAYRGKLMCNATQLIQGIINLKREHRSEMRVYVTDLTNMEVLHLLHGIDGITLRQDLSEQAQRQSVIISHTPSTDNASGVTSSLPARNSILEREITNRTLDVGLRQMIQHLNIVKKQLGCLLFRRHRMARSTHYQFRMQHSDDFIGDVDMEISFQLELRFNGLAFAAARSDARIQHKGFSEAVYQRYGVEGHRIGEVVEAKYASLVREVENKPDSETQYPDDVAVSLEPTEPASDRE</sequence>
<evidence type="ECO:0000313" key="4">
    <source>
        <dbReference type="Proteomes" id="UP000076871"/>
    </source>
</evidence>
<dbReference type="InParanoid" id="A0A165BC82"/>
<protein>
    <submittedName>
        <fullName evidence="3">Aldolase</fullName>
    </submittedName>
</protein>
<dbReference type="GO" id="GO:0005975">
    <property type="term" value="P:carbohydrate metabolic process"/>
    <property type="evidence" value="ECO:0007669"/>
    <property type="project" value="InterPro"/>
</dbReference>
<dbReference type="GeneID" id="63819864"/>
<dbReference type="OrthoDB" id="2015515at2759"/>
<dbReference type="STRING" id="1314785.A0A165BC82"/>
<gene>
    <name evidence="3" type="ORF">LAESUDRAFT_530300</name>
</gene>
<dbReference type="RefSeq" id="XP_040758459.1">
    <property type="nucleotide sequence ID" value="XM_040902833.1"/>
</dbReference>